<gene>
    <name evidence="2" type="ORF">ORD21_07620</name>
</gene>
<sequence length="60" mass="7099">MAVPDFQSFFRPTLEALQDGQEYRWRDIREVVADLMQISQEDREDLVPSGAEPRYVNRIN</sequence>
<dbReference type="Pfam" id="PF14338">
    <property type="entry name" value="Mrr_N"/>
    <property type="match status" value="1"/>
</dbReference>
<feature type="domain" description="Restriction system protein Mrr-like N-terminal" evidence="1">
    <location>
        <begin position="6"/>
        <end position="60"/>
    </location>
</feature>
<accession>A0ABU4DPU8</accession>
<protein>
    <submittedName>
        <fullName evidence="2">Winged helix-turn-helix domain-containing protein</fullName>
    </submittedName>
</protein>
<proteinExistence type="predicted"/>
<comment type="caution">
    <text evidence="2">The sequence shown here is derived from an EMBL/GenBank/DDBJ whole genome shotgun (WGS) entry which is preliminary data.</text>
</comment>
<evidence type="ECO:0000259" key="1">
    <source>
        <dbReference type="Pfam" id="PF14338"/>
    </source>
</evidence>
<dbReference type="EMBL" id="JAPMIV010000010">
    <property type="protein sequence ID" value="MDV6374455.1"/>
    <property type="molecule type" value="Genomic_DNA"/>
</dbReference>
<dbReference type="Proteomes" id="UP001276150">
    <property type="component" value="Unassembled WGS sequence"/>
</dbReference>
<keyword evidence="3" id="KW-1185">Reference proteome</keyword>
<name>A0ABU4DPU8_9DEIO</name>
<evidence type="ECO:0000313" key="2">
    <source>
        <dbReference type="EMBL" id="MDV6374455.1"/>
    </source>
</evidence>
<reference evidence="2 3" key="1">
    <citation type="submission" date="2022-11" db="EMBL/GenBank/DDBJ databases">
        <title>Deinococcus ZS9-10, Low Temperature and Draught-tolerating, UV-resistant Bacteria from Continental Antarctica.</title>
        <authorList>
            <person name="Cheng L."/>
        </authorList>
    </citation>
    <scope>NUCLEOTIDE SEQUENCE [LARGE SCALE GENOMIC DNA]</scope>
    <source>
        <strain evidence="2 3">ZS9-10</strain>
    </source>
</reference>
<dbReference type="InterPro" id="IPR025745">
    <property type="entry name" value="Mrr-like_N_dom"/>
</dbReference>
<evidence type="ECO:0000313" key="3">
    <source>
        <dbReference type="Proteomes" id="UP001276150"/>
    </source>
</evidence>
<organism evidence="2 3">
    <name type="scientific">Deinococcus arenicola</name>
    <dbReference type="NCBI Taxonomy" id="2994950"/>
    <lineage>
        <taxon>Bacteria</taxon>
        <taxon>Thermotogati</taxon>
        <taxon>Deinococcota</taxon>
        <taxon>Deinococci</taxon>
        <taxon>Deinococcales</taxon>
        <taxon>Deinococcaceae</taxon>
        <taxon>Deinococcus</taxon>
    </lineage>
</organism>
<dbReference type="RefSeq" id="WP_317639774.1">
    <property type="nucleotide sequence ID" value="NZ_JAPMIV010000010.1"/>
</dbReference>